<dbReference type="Gene3D" id="3.10.129.10">
    <property type="entry name" value="Hotdog Thioesterase"/>
    <property type="match status" value="1"/>
</dbReference>
<dbReference type="SUPFAM" id="SSF54637">
    <property type="entry name" value="Thioesterase/thiol ester dehydrase-isomerase"/>
    <property type="match status" value="1"/>
</dbReference>
<keyword evidence="2" id="KW-0378">Hydrolase</keyword>
<dbReference type="RefSeq" id="WP_211321357.1">
    <property type="nucleotide sequence ID" value="NZ_QKLU01000003.1"/>
</dbReference>
<dbReference type="PANTHER" id="PTHR21660">
    <property type="entry name" value="THIOESTERASE SUPERFAMILY MEMBER-RELATED"/>
    <property type="match status" value="1"/>
</dbReference>
<dbReference type="PANTHER" id="PTHR21660:SF1">
    <property type="entry name" value="ACYL-COENZYME A THIOESTERASE 13"/>
    <property type="match status" value="1"/>
</dbReference>
<comment type="similarity">
    <text evidence="1">Belongs to the thioesterase PaaI family.</text>
</comment>
<dbReference type="InterPro" id="IPR003736">
    <property type="entry name" value="PAAI_dom"/>
</dbReference>
<dbReference type="Proteomes" id="UP000248198">
    <property type="component" value="Unassembled WGS sequence"/>
</dbReference>
<dbReference type="Pfam" id="PF03061">
    <property type="entry name" value="4HBT"/>
    <property type="match status" value="1"/>
</dbReference>
<evidence type="ECO:0000256" key="2">
    <source>
        <dbReference type="ARBA" id="ARBA00022801"/>
    </source>
</evidence>
<dbReference type="EMBL" id="QKLU01000003">
    <property type="protein sequence ID" value="PYF74905.1"/>
    <property type="molecule type" value="Genomic_DNA"/>
</dbReference>
<name>A0A318ULI9_9SPHI</name>
<keyword evidence="5" id="KW-1185">Reference proteome</keyword>
<evidence type="ECO:0000256" key="1">
    <source>
        <dbReference type="ARBA" id="ARBA00008324"/>
    </source>
</evidence>
<evidence type="ECO:0000313" key="4">
    <source>
        <dbReference type="EMBL" id="PYF74905.1"/>
    </source>
</evidence>
<proteinExistence type="inferred from homology"/>
<gene>
    <name evidence="4" type="ORF">B0O44_103351</name>
</gene>
<dbReference type="GO" id="GO:0047617">
    <property type="term" value="F:fatty acyl-CoA hydrolase activity"/>
    <property type="evidence" value="ECO:0007669"/>
    <property type="project" value="InterPro"/>
</dbReference>
<dbReference type="InterPro" id="IPR006683">
    <property type="entry name" value="Thioestr_dom"/>
</dbReference>
<reference evidence="4 5" key="1">
    <citation type="submission" date="2018-06" db="EMBL/GenBank/DDBJ databases">
        <title>Genomic Encyclopedia of Archaeal and Bacterial Type Strains, Phase II (KMG-II): from individual species to whole genera.</title>
        <authorList>
            <person name="Goeker M."/>
        </authorList>
    </citation>
    <scope>NUCLEOTIDE SEQUENCE [LARGE SCALE GENOMIC DNA]</scope>
    <source>
        <strain evidence="4 5">DSM 27372</strain>
    </source>
</reference>
<evidence type="ECO:0000313" key="5">
    <source>
        <dbReference type="Proteomes" id="UP000248198"/>
    </source>
</evidence>
<evidence type="ECO:0000259" key="3">
    <source>
        <dbReference type="Pfam" id="PF03061"/>
    </source>
</evidence>
<dbReference type="CDD" id="cd03443">
    <property type="entry name" value="PaaI_thioesterase"/>
    <property type="match status" value="1"/>
</dbReference>
<dbReference type="NCBIfam" id="TIGR00369">
    <property type="entry name" value="unchar_dom_1"/>
    <property type="match status" value="1"/>
</dbReference>
<organism evidence="4 5">
    <name type="scientific">Pedobacter nutrimenti</name>
    <dbReference type="NCBI Taxonomy" id="1241337"/>
    <lineage>
        <taxon>Bacteria</taxon>
        <taxon>Pseudomonadati</taxon>
        <taxon>Bacteroidota</taxon>
        <taxon>Sphingobacteriia</taxon>
        <taxon>Sphingobacteriales</taxon>
        <taxon>Sphingobacteriaceae</taxon>
        <taxon>Pedobacter</taxon>
    </lineage>
</organism>
<sequence>MNNPTDHIRQGLIQQLGQTVTSSPSAFMLWLAPVVKEISEGTMTFEYVVRKEMTNPIGTLHGGVTAAIMDDMIGATIISMGREHFYTTVNNVIDYFSAARLGDVVTGKTKIIKAGRQVINVEFELWNLKKERLLARGYSNALKTDHKIIETAVHGAAEK</sequence>
<accession>A0A318ULI9</accession>
<dbReference type="AlphaFoldDB" id="A0A318ULI9"/>
<dbReference type="InterPro" id="IPR029069">
    <property type="entry name" value="HotDog_dom_sf"/>
</dbReference>
<comment type="caution">
    <text evidence="4">The sequence shown here is derived from an EMBL/GenBank/DDBJ whole genome shotgun (WGS) entry which is preliminary data.</text>
</comment>
<feature type="domain" description="Thioesterase" evidence="3">
    <location>
        <begin position="58"/>
        <end position="130"/>
    </location>
</feature>
<dbReference type="InterPro" id="IPR039298">
    <property type="entry name" value="ACOT13"/>
</dbReference>
<protein>
    <submittedName>
        <fullName evidence="4">Uncharacterized protein (TIGR00369 family)</fullName>
    </submittedName>
</protein>